<evidence type="ECO:0000256" key="1">
    <source>
        <dbReference type="ARBA" id="ARBA00004123"/>
    </source>
</evidence>
<dbReference type="GO" id="GO:0003682">
    <property type="term" value="F:chromatin binding"/>
    <property type="evidence" value="ECO:0007669"/>
    <property type="project" value="EnsemblFungi"/>
</dbReference>
<sequence>MSTIQKSKTEQETETKTQITTEQSQKLIQTMLTMSFGCFAFLRGLFPDETFVDQRFVPEKVERNYNKQTTPQNNSIKIKTLVRGKSKTVDLLLDWLEKGVFQSIKLKYLNALSVGIFLDENNPTDLVENYTFSFHYDQENNVKLRINGSEDTVSLLDSRKMAQQLMRRFIIITQSLEPLPQKKFISMRLLFNDNTDPKYQPPLFKDATFCRRATLKIPNTIDQESFSVGTLDTSHHKVDLQILSVPDFSIKAQKNPDFKKVDPFDLIDDNPKDMKTNESTQVSNLLSDLLQSSQPSIQPTQAIKFSDSVHNIVPEIGCECRIACPTSATVIKVCKICKKSVHGVCYGNSPHPRIDSCLACLFAGEDLDTQSSQFKDLMMLRRCYRFIVRHRRFPSSISEFKKCIVARDQINEEITRRILFCITVLFNDNILSLTKKCERSTTQTGKVNSSLVLVDEPGLTILGNGDLKQGQRINWYFKYTTSEMHRCYSEVIATSKSQFQNWLYEIRELRRKYDEQSLFSSCQIQNLNIMDSATQDSIIVGKKRNHLDLEQYLKEGDSSVMKDTIDIASGIEHDLPAISQHHDDLIETSKKIRKISVSKKTLKSIW</sequence>
<dbReference type="OMA" id="MRLMFNE"/>
<comment type="subcellular location">
    <subcellularLocation>
        <location evidence="2">Chromosome</location>
    </subcellularLocation>
    <subcellularLocation>
        <location evidence="1">Nucleus</location>
    </subcellularLocation>
</comment>
<dbReference type="HOGENOM" id="CLU_033649_0_0_1"/>
<dbReference type="InterPro" id="IPR051294">
    <property type="entry name" value="HORMA_MeioticProgression"/>
</dbReference>
<dbReference type="Pfam" id="PF02301">
    <property type="entry name" value="HORMA"/>
    <property type="match status" value="1"/>
</dbReference>
<evidence type="ECO:0000256" key="4">
    <source>
        <dbReference type="ARBA" id="ARBA00023242"/>
    </source>
</evidence>
<feature type="region of interest" description="Disordered" evidence="6">
    <location>
        <begin position="1"/>
        <end position="20"/>
    </location>
</feature>
<dbReference type="GO" id="GO:0007130">
    <property type="term" value="P:synaptonemal complex assembly"/>
    <property type="evidence" value="ECO:0007669"/>
    <property type="project" value="EnsemblFungi"/>
</dbReference>
<dbReference type="GO" id="GO:0010846">
    <property type="term" value="P:activation of reciprocal meiotic recombination"/>
    <property type="evidence" value="ECO:0007669"/>
    <property type="project" value="EnsemblFungi"/>
</dbReference>
<keyword evidence="4" id="KW-0539">Nucleus</keyword>
<dbReference type="InterPro" id="IPR003511">
    <property type="entry name" value="HORMA_dom"/>
</dbReference>
<dbReference type="KEGG" id="ndi:NDAI_0A02390"/>
<dbReference type="EMBL" id="HE580267">
    <property type="protein sequence ID" value="CCD22397.1"/>
    <property type="molecule type" value="Genomic_DNA"/>
</dbReference>
<evidence type="ECO:0000313" key="9">
    <source>
        <dbReference type="Proteomes" id="UP000000689"/>
    </source>
</evidence>
<protein>
    <recommendedName>
        <fullName evidence="7">HORMA domain-containing protein</fullName>
    </recommendedName>
</protein>
<dbReference type="InterPro" id="IPR036570">
    <property type="entry name" value="HORMA_dom_sf"/>
</dbReference>
<organism evidence="8 9">
    <name type="scientific">Naumovozyma dairenensis (strain ATCC 10597 / BCRC 20456 / CBS 421 / NBRC 0211 / NRRL Y-12639)</name>
    <name type="common">Saccharomyces dairenensis</name>
    <dbReference type="NCBI Taxonomy" id="1071378"/>
    <lineage>
        <taxon>Eukaryota</taxon>
        <taxon>Fungi</taxon>
        <taxon>Dikarya</taxon>
        <taxon>Ascomycota</taxon>
        <taxon>Saccharomycotina</taxon>
        <taxon>Saccharomycetes</taxon>
        <taxon>Saccharomycetales</taxon>
        <taxon>Saccharomycetaceae</taxon>
        <taxon>Naumovozyma</taxon>
    </lineage>
</organism>
<keyword evidence="3" id="KW-0158">Chromosome</keyword>
<dbReference type="Proteomes" id="UP000000689">
    <property type="component" value="Chromosome 1"/>
</dbReference>
<dbReference type="STRING" id="1071378.G0W3K9"/>
<evidence type="ECO:0000256" key="5">
    <source>
        <dbReference type="ARBA" id="ARBA00023254"/>
    </source>
</evidence>
<reference evidence="8 9" key="1">
    <citation type="journal article" date="2011" name="Proc. Natl. Acad. Sci. U.S.A.">
        <title>Evolutionary erosion of yeast sex chromosomes by mating-type switching accidents.</title>
        <authorList>
            <person name="Gordon J.L."/>
            <person name="Armisen D."/>
            <person name="Proux-Wera E."/>
            <person name="Oheigeartaigh S.S."/>
            <person name="Byrne K.P."/>
            <person name="Wolfe K.H."/>
        </authorList>
    </citation>
    <scope>NUCLEOTIDE SEQUENCE [LARGE SCALE GENOMIC DNA]</scope>
    <source>
        <strain evidence="9">ATCC 10597 / BCRC 20456 / CBS 421 / NBRC 0211 / NRRL Y-12639</strain>
    </source>
</reference>
<evidence type="ECO:0000259" key="7">
    <source>
        <dbReference type="PROSITE" id="PS50815"/>
    </source>
</evidence>
<dbReference type="RefSeq" id="XP_003667640.1">
    <property type="nucleotide sequence ID" value="XM_003667592.1"/>
</dbReference>
<dbReference type="PROSITE" id="PS50815">
    <property type="entry name" value="HORMA"/>
    <property type="match status" value="1"/>
</dbReference>
<name>G0W3K9_NAUDC</name>
<dbReference type="OrthoDB" id="1928087at2759"/>
<dbReference type="PANTHER" id="PTHR48225:SF7">
    <property type="entry name" value="MEIOSIS-SPECIFIC PROTEIN HOP1"/>
    <property type="match status" value="1"/>
</dbReference>
<keyword evidence="5" id="KW-0469">Meiosis</keyword>
<proteinExistence type="predicted"/>
<evidence type="ECO:0000256" key="3">
    <source>
        <dbReference type="ARBA" id="ARBA00022454"/>
    </source>
</evidence>
<feature type="domain" description="HORMA" evidence="7">
    <location>
        <begin position="22"/>
        <end position="242"/>
    </location>
</feature>
<dbReference type="Gene3D" id="3.30.900.10">
    <property type="entry name" value="HORMA domain"/>
    <property type="match status" value="1"/>
</dbReference>
<dbReference type="SUPFAM" id="SSF56019">
    <property type="entry name" value="The spindle assembly checkpoint protein mad2"/>
    <property type="match status" value="1"/>
</dbReference>
<dbReference type="GO" id="GO:0000800">
    <property type="term" value="C:lateral element"/>
    <property type="evidence" value="ECO:0007669"/>
    <property type="project" value="EnsemblFungi"/>
</dbReference>
<gene>
    <name evidence="8" type="primary">NDAI0A02390</name>
    <name evidence="8" type="ordered locus">NDAI_0A02390</name>
</gene>
<accession>G0W3K9</accession>
<dbReference type="AlphaFoldDB" id="G0W3K9"/>
<dbReference type="GO" id="GO:0051598">
    <property type="term" value="P:meiotic recombination checkpoint signaling"/>
    <property type="evidence" value="ECO:0007669"/>
    <property type="project" value="EnsemblFungi"/>
</dbReference>
<dbReference type="GeneID" id="11493949"/>
<evidence type="ECO:0000313" key="8">
    <source>
        <dbReference type="EMBL" id="CCD22397.1"/>
    </source>
</evidence>
<keyword evidence="9" id="KW-1185">Reference proteome</keyword>
<dbReference type="eggNOG" id="KOG4652">
    <property type="taxonomic scope" value="Eukaryota"/>
</dbReference>
<dbReference type="GO" id="GO:0000400">
    <property type="term" value="F:four-way junction DNA binding"/>
    <property type="evidence" value="ECO:0007669"/>
    <property type="project" value="EnsemblFungi"/>
</dbReference>
<dbReference type="PANTHER" id="PTHR48225">
    <property type="entry name" value="HORMA DOMAIN-CONTAINING PROTEIN 1"/>
    <property type="match status" value="1"/>
</dbReference>
<evidence type="ECO:0000256" key="6">
    <source>
        <dbReference type="SAM" id="MobiDB-lite"/>
    </source>
</evidence>
<evidence type="ECO:0000256" key="2">
    <source>
        <dbReference type="ARBA" id="ARBA00004286"/>
    </source>
</evidence>